<keyword evidence="9" id="KW-1185">Reference proteome</keyword>
<evidence type="ECO:0000313" key="9">
    <source>
        <dbReference type="Proteomes" id="UP000325713"/>
    </source>
</evidence>
<evidence type="ECO:0000256" key="5">
    <source>
        <dbReference type="ARBA" id="ARBA00023139"/>
    </source>
</evidence>
<keyword evidence="4" id="KW-0472">Membrane</keyword>
<keyword evidence="6" id="KW-0449">Lipoprotein</keyword>
<evidence type="ECO:0000256" key="4">
    <source>
        <dbReference type="ARBA" id="ARBA00023136"/>
    </source>
</evidence>
<dbReference type="KEGG" id="nzl:D0T92_05625"/>
<accession>A0A5J6PTT7</accession>
<sequence>MKKMALIALTAVTLLAACNTVSGVGKDVKAAGSAVSSGAESAKPY</sequence>
<dbReference type="EMBL" id="CP031700">
    <property type="protein sequence ID" value="QEY26059.1"/>
    <property type="molecule type" value="Genomic_DNA"/>
</dbReference>
<evidence type="ECO:0000313" key="8">
    <source>
        <dbReference type="EMBL" id="QEY26059.1"/>
    </source>
</evidence>
<reference evidence="8 9" key="1">
    <citation type="submission" date="2018-08" db="EMBL/GenBank/DDBJ databases">
        <title>Neisseria zalophi ATCC BAA-2455 complete genome.</title>
        <authorList>
            <person name="Veseli I.A."/>
            <person name="Buttler R."/>
            <person name="Mascarenhas dos Santos A.C."/>
            <person name="Pombert J.-F."/>
        </authorList>
    </citation>
    <scope>NUCLEOTIDE SEQUENCE [LARGE SCALE GENOMIC DNA]</scope>
    <source>
        <strain evidence="8 9">ATCC BAA-2455</strain>
    </source>
</reference>
<evidence type="ECO:0000256" key="7">
    <source>
        <dbReference type="SAM" id="SignalP"/>
    </source>
</evidence>
<dbReference type="Pfam" id="PF08085">
    <property type="entry name" value="Entericidin"/>
    <property type="match status" value="1"/>
</dbReference>
<organism evidence="8 9">
    <name type="scientific">Neisseria zalophi</name>
    <dbReference type="NCBI Taxonomy" id="640030"/>
    <lineage>
        <taxon>Bacteria</taxon>
        <taxon>Pseudomonadati</taxon>
        <taxon>Pseudomonadota</taxon>
        <taxon>Betaproteobacteria</taxon>
        <taxon>Neisseriales</taxon>
        <taxon>Neisseriaceae</taxon>
        <taxon>Neisseria</taxon>
    </lineage>
</organism>
<evidence type="ECO:0000256" key="3">
    <source>
        <dbReference type="ARBA" id="ARBA00022729"/>
    </source>
</evidence>
<keyword evidence="2" id="KW-1003">Cell membrane</keyword>
<dbReference type="InterPro" id="IPR012556">
    <property type="entry name" value="Entericidin"/>
</dbReference>
<evidence type="ECO:0000256" key="2">
    <source>
        <dbReference type="ARBA" id="ARBA00022475"/>
    </source>
</evidence>
<gene>
    <name evidence="8" type="ORF">D0T92_05625</name>
</gene>
<dbReference type="PROSITE" id="PS51257">
    <property type="entry name" value="PROKAR_LIPOPROTEIN"/>
    <property type="match status" value="1"/>
</dbReference>
<dbReference type="GO" id="GO:0016020">
    <property type="term" value="C:membrane"/>
    <property type="evidence" value="ECO:0007669"/>
    <property type="project" value="InterPro"/>
</dbReference>
<feature type="signal peptide" evidence="7">
    <location>
        <begin position="1"/>
        <end position="16"/>
    </location>
</feature>
<comment type="similarity">
    <text evidence="1">Belongs to the EcnA/EcnB lipoprotein family.</text>
</comment>
<evidence type="ECO:0000256" key="1">
    <source>
        <dbReference type="ARBA" id="ARBA00010296"/>
    </source>
</evidence>
<keyword evidence="5" id="KW-0564">Palmitate</keyword>
<dbReference type="RefSeq" id="WP_151050999.1">
    <property type="nucleotide sequence ID" value="NZ_CP031700.1"/>
</dbReference>
<protein>
    <submittedName>
        <fullName evidence="8">Entericidin, EcnA/B family</fullName>
    </submittedName>
</protein>
<name>A0A5J6PTT7_9NEIS</name>
<dbReference type="AlphaFoldDB" id="A0A5J6PTT7"/>
<keyword evidence="3 7" id="KW-0732">Signal</keyword>
<evidence type="ECO:0000256" key="6">
    <source>
        <dbReference type="ARBA" id="ARBA00023288"/>
    </source>
</evidence>
<proteinExistence type="inferred from homology"/>
<dbReference type="Proteomes" id="UP000325713">
    <property type="component" value="Chromosome"/>
</dbReference>
<dbReference type="GO" id="GO:0009636">
    <property type="term" value="P:response to toxic substance"/>
    <property type="evidence" value="ECO:0007669"/>
    <property type="project" value="InterPro"/>
</dbReference>
<feature type="chain" id="PRO_5023836989" evidence="7">
    <location>
        <begin position="17"/>
        <end position="45"/>
    </location>
</feature>